<name>A0ABV2ZZP7_9ACTN</name>
<dbReference type="PANTHER" id="PTHR43537:SF5">
    <property type="entry name" value="UXU OPERON TRANSCRIPTIONAL REGULATOR"/>
    <property type="match status" value="1"/>
</dbReference>
<dbReference type="CDD" id="cd07377">
    <property type="entry name" value="WHTH_GntR"/>
    <property type="match status" value="1"/>
</dbReference>
<dbReference type="SUPFAM" id="SSF48008">
    <property type="entry name" value="GntR ligand-binding domain-like"/>
    <property type="match status" value="1"/>
</dbReference>
<dbReference type="InterPro" id="IPR000524">
    <property type="entry name" value="Tscrpt_reg_HTH_GntR"/>
</dbReference>
<dbReference type="InterPro" id="IPR011711">
    <property type="entry name" value="GntR_C"/>
</dbReference>
<dbReference type="Gene3D" id="1.10.10.10">
    <property type="entry name" value="Winged helix-like DNA-binding domain superfamily/Winged helix DNA-binding domain"/>
    <property type="match status" value="1"/>
</dbReference>
<dbReference type="SMART" id="SM00345">
    <property type="entry name" value="HTH_GNTR"/>
    <property type="match status" value="1"/>
</dbReference>
<dbReference type="Pfam" id="PF00392">
    <property type="entry name" value="GntR"/>
    <property type="match status" value="1"/>
</dbReference>
<dbReference type="PRINTS" id="PR00035">
    <property type="entry name" value="HTHGNTR"/>
</dbReference>
<dbReference type="RefSeq" id="WP_361710721.1">
    <property type="nucleotide sequence ID" value="NZ_JBEZVE010000069.1"/>
</dbReference>
<reference evidence="5 6" key="1">
    <citation type="submission" date="2024-06" db="EMBL/GenBank/DDBJ databases">
        <title>The Natural Products Discovery Center: Release of the First 8490 Sequenced Strains for Exploring Actinobacteria Biosynthetic Diversity.</title>
        <authorList>
            <person name="Kalkreuter E."/>
            <person name="Kautsar S.A."/>
            <person name="Yang D."/>
            <person name="Bader C.D."/>
            <person name="Teijaro C.N."/>
            <person name="Fluegel L."/>
            <person name="Davis C.M."/>
            <person name="Simpson J.R."/>
            <person name="Lauterbach L."/>
            <person name="Steele A.D."/>
            <person name="Gui C."/>
            <person name="Meng S."/>
            <person name="Li G."/>
            <person name="Viehrig K."/>
            <person name="Ye F."/>
            <person name="Su P."/>
            <person name="Kiefer A.F."/>
            <person name="Nichols A."/>
            <person name="Cepeda A.J."/>
            <person name="Yan W."/>
            <person name="Fan B."/>
            <person name="Jiang Y."/>
            <person name="Adhikari A."/>
            <person name="Zheng C.-J."/>
            <person name="Schuster L."/>
            <person name="Cowan T.M."/>
            <person name="Smanski M.J."/>
            <person name="Chevrette M.G."/>
            <person name="De Carvalho L.P.S."/>
            <person name="Shen B."/>
        </authorList>
    </citation>
    <scope>NUCLEOTIDE SEQUENCE [LARGE SCALE GENOMIC DNA]</scope>
    <source>
        <strain evidence="5 6">NPDC033843</strain>
    </source>
</reference>
<dbReference type="EMBL" id="JBEZVE010000069">
    <property type="protein sequence ID" value="MEU3788042.1"/>
    <property type="molecule type" value="Genomic_DNA"/>
</dbReference>
<dbReference type="SMART" id="SM00895">
    <property type="entry name" value="FCD"/>
    <property type="match status" value="1"/>
</dbReference>
<evidence type="ECO:0000313" key="5">
    <source>
        <dbReference type="EMBL" id="MEU3788042.1"/>
    </source>
</evidence>
<keyword evidence="3" id="KW-0804">Transcription</keyword>
<evidence type="ECO:0000259" key="4">
    <source>
        <dbReference type="PROSITE" id="PS50949"/>
    </source>
</evidence>
<dbReference type="SUPFAM" id="SSF46785">
    <property type="entry name" value="Winged helix' DNA-binding domain"/>
    <property type="match status" value="1"/>
</dbReference>
<proteinExistence type="predicted"/>
<dbReference type="InterPro" id="IPR008920">
    <property type="entry name" value="TF_FadR/GntR_C"/>
</dbReference>
<dbReference type="InterPro" id="IPR036388">
    <property type="entry name" value="WH-like_DNA-bd_sf"/>
</dbReference>
<keyword evidence="1" id="KW-0805">Transcription regulation</keyword>
<protein>
    <submittedName>
        <fullName evidence="5">FCD domain-containing protein</fullName>
    </submittedName>
</protein>
<evidence type="ECO:0000256" key="2">
    <source>
        <dbReference type="ARBA" id="ARBA00023125"/>
    </source>
</evidence>
<evidence type="ECO:0000313" key="6">
    <source>
        <dbReference type="Proteomes" id="UP001550739"/>
    </source>
</evidence>
<feature type="domain" description="HTH gntR-type" evidence="4">
    <location>
        <begin position="4"/>
        <end position="72"/>
    </location>
</feature>
<dbReference type="PROSITE" id="PS50949">
    <property type="entry name" value="HTH_GNTR"/>
    <property type="match status" value="1"/>
</dbReference>
<dbReference type="Proteomes" id="UP001550739">
    <property type="component" value="Unassembled WGS sequence"/>
</dbReference>
<comment type="caution">
    <text evidence="5">The sequence shown here is derived from an EMBL/GenBank/DDBJ whole genome shotgun (WGS) entry which is preliminary data.</text>
</comment>
<gene>
    <name evidence="5" type="ORF">AB0E89_47400</name>
</gene>
<evidence type="ECO:0000256" key="3">
    <source>
        <dbReference type="ARBA" id="ARBA00023163"/>
    </source>
</evidence>
<dbReference type="Pfam" id="PF07729">
    <property type="entry name" value="FCD"/>
    <property type="match status" value="1"/>
</dbReference>
<accession>A0ABV2ZZP7</accession>
<organism evidence="5 6">
    <name type="scientific">Streptomyces sp. 900129855</name>
    <dbReference type="NCBI Taxonomy" id="3155129"/>
    <lineage>
        <taxon>Bacteria</taxon>
        <taxon>Bacillati</taxon>
        <taxon>Actinomycetota</taxon>
        <taxon>Actinomycetes</taxon>
        <taxon>Kitasatosporales</taxon>
        <taxon>Streptomycetaceae</taxon>
        <taxon>Streptomyces</taxon>
    </lineage>
</organism>
<keyword evidence="2" id="KW-0238">DNA-binding</keyword>
<keyword evidence="6" id="KW-1185">Reference proteome</keyword>
<dbReference type="PANTHER" id="PTHR43537">
    <property type="entry name" value="TRANSCRIPTIONAL REGULATOR, GNTR FAMILY"/>
    <property type="match status" value="1"/>
</dbReference>
<evidence type="ECO:0000256" key="1">
    <source>
        <dbReference type="ARBA" id="ARBA00023015"/>
    </source>
</evidence>
<dbReference type="Gene3D" id="1.20.120.530">
    <property type="entry name" value="GntR ligand-binding domain-like"/>
    <property type="match status" value="1"/>
</dbReference>
<dbReference type="InterPro" id="IPR036390">
    <property type="entry name" value="WH_DNA-bd_sf"/>
</dbReference>
<sequence length="223" mass="24271">MDAVGPAATVLKHVEEIINTGGLKPGDRLPTERDLAAATGVGRAAVRAALQDLESRGIVLRHVGRGTFIAPDETALADGSAHQPSPAEIMASRLVLEPELMPLAVGSATGADLAEMERCLRGGEQASSSEEFERWDTALHHSFAMATHNAVLISVSSLLVNARRQPIWGGLKRRSFNPERHRCYCTEHEQIVAAVRERDPQAARDAMRDHLHHVRRVLLGDHL</sequence>